<dbReference type="InterPro" id="IPR002213">
    <property type="entry name" value="UDP_glucos_trans"/>
</dbReference>
<dbReference type="FunFam" id="3.40.50.2000:FF:000060">
    <property type="entry name" value="Glycosyltransferase"/>
    <property type="match status" value="1"/>
</dbReference>
<dbReference type="PROSITE" id="PS00375">
    <property type="entry name" value="UDPGT"/>
    <property type="match status" value="1"/>
</dbReference>
<comment type="similarity">
    <text evidence="1 4">Belongs to the UDP-glycosyltransferase family.</text>
</comment>
<evidence type="ECO:0000256" key="3">
    <source>
        <dbReference type="ARBA" id="ARBA00022679"/>
    </source>
</evidence>
<gene>
    <name evidence="6" type="ORF">PHJA_000977600</name>
</gene>
<evidence type="ECO:0000313" key="7">
    <source>
        <dbReference type="Proteomes" id="UP000653305"/>
    </source>
</evidence>
<name>A0A830BR55_9LAMI</name>
<dbReference type="GO" id="GO:0016138">
    <property type="term" value="P:glycoside biosynthetic process"/>
    <property type="evidence" value="ECO:0007669"/>
    <property type="project" value="UniProtKB-ARBA"/>
</dbReference>
<dbReference type="PANTHER" id="PTHR48044">
    <property type="entry name" value="GLYCOSYLTRANSFERASE"/>
    <property type="match status" value="1"/>
</dbReference>
<dbReference type="EMBL" id="BMAC01000167">
    <property type="protein sequence ID" value="GFP88339.1"/>
    <property type="molecule type" value="Genomic_DNA"/>
</dbReference>
<organism evidence="6 7">
    <name type="scientific">Phtheirospermum japonicum</name>
    <dbReference type="NCBI Taxonomy" id="374723"/>
    <lineage>
        <taxon>Eukaryota</taxon>
        <taxon>Viridiplantae</taxon>
        <taxon>Streptophyta</taxon>
        <taxon>Embryophyta</taxon>
        <taxon>Tracheophyta</taxon>
        <taxon>Spermatophyta</taxon>
        <taxon>Magnoliopsida</taxon>
        <taxon>eudicotyledons</taxon>
        <taxon>Gunneridae</taxon>
        <taxon>Pentapetalae</taxon>
        <taxon>asterids</taxon>
        <taxon>lamiids</taxon>
        <taxon>Lamiales</taxon>
        <taxon>Orobanchaceae</taxon>
        <taxon>Orobanchaceae incertae sedis</taxon>
        <taxon>Phtheirospermum</taxon>
    </lineage>
</organism>
<protein>
    <submittedName>
        <fullName evidence="6">Zeatin o-xylosyltransferase</fullName>
    </submittedName>
</protein>
<sequence length="142" mass="16137">MFVWVLRDSRRIELPDGFEERVRERGIVVRDWAPQVEILAHKSTGGFMSHCGWNSCFESLMMGVPMLAWPMHTDQPLNAIVVTGVLKTGLFVRKWAEREKLVRASVIKDVVERLMESEEGGEIRKRVGGDERRGGESGGGRR</sequence>
<evidence type="ECO:0000256" key="5">
    <source>
        <dbReference type="SAM" id="MobiDB-lite"/>
    </source>
</evidence>
<dbReference type="Proteomes" id="UP000653305">
    <property type="component" value="Unassembled WGS sequence"/>
</dbReference>
<accession>A0A830BR55</accession>
<comment type="caution">
    <text evidence="6">The sequence shown here is derived from an EMBL/GenBank/DDBJ whole genome shotgun (WGS) entry which is preliminary data.</text>
</comment>
<dbReference type="GO" id="GO:0008194">
    <property type="term" value="F:UDP-glycosyltransferase activity"/>
    <property type="evidence" value="ECO:0007669"/>
    <property type="project" value="InterPro"/>
</dbReference>
<dbReference type="Pfam" id="PF00201">
    <property type="entry name" value="UDPGT"/>
    <property type="match status" value="1"/>
</dbReference>
<keyword evidence="7" id="KW-1185">Reference proteome</keyword>
<dbReference type="Gene3D" id="3.40.50.2000">
    <property type="entry name" value="Glycogen Phosphorylase B"/>
    <property type="match status" value="1"/>
</dbReference>
<dbReference type="InterPro" id="IPR035595">
    <property type="entry name" value="UDP_glycos_trans_CS"/>
</dbReference>
<feature type="region of interest" description="Disordered" evidence="5">
    <location>
        <begin position="117"/>
        <end position="142"/>
    </location>
</feature>
<feature type="compositionally biased region" description="Basic and acidic residues" evidence="5">
    <location>
        <begin position="117"/>
        <end position="135"/>
    </location>
</feature>
<evidence type="ECO:0000256" key="4">
    <source>
        <dbReference type="RuleBase" id="RU003718"/>
    </source>
</evidence>
<dbReference type="OrthoDB" id="913781at2759"/>
<proteinExistence type="inferred from homology"/>
<dbReference type="AlphaFoldDB" id="A0A830BR55"/>
<dbReference type="PANTHER" id="PTHR48044:SF48">
    <property type="entry name" value="GLYCOSYLTRANSFERASE"/>
    <property type="match status" value="1"/>
</dbReference>
<evidence type="ECO:0000256" key="2">
    <source>
        <dbReference type="ARBA" id="ARBA00022676"/>
    </source>
</evidence>
<dbReference type="CDD" id="cd03784">
    <property type="entry name" value="GT1_Gtf-like"/>
    <property type="match status" value="1"/>
</dbReference>
<evidence type="ECO:0000313" key="6">
    <source>
        <dbReference type="EMBL" id="GFP88339.1"/>
    </source>
</evidence>
<keyword evidence="2 4" id="KW-0328">Glycosyltransferase</keyword>
<keyword evidence="3 4" id="KW-0808">Transferase</keyword>
<evidence type="ECO:0000256" key="1">
    <source>
        <dbReference type="ARBA" id="ARBA00009995"/>
    </source>
</evidence>
<dbReference type="SUPFAM" id="SSF53756">
    <property type="entry name" value="UDP-Glycosyltransferase/glycogen phosphorylase"/>
    <property type="match status" value="1"/>
</dbReference>
<reference evidence="6" key="1">
    <citation type="submission" date="2020-07" db="EMBL/GenBank/DDBJ databases">
        <title>Ethylene signaling mediates host invasion by parasitic plants.</title>
        <authorList>
            <person name="Yoshida S."/>
        </authorList>
    </citation>
    <scope>NUCLEOTIDE SEQUENCE</scope>
    <source>
        <strain evidence="6">Okayama</strain>
    </source>
</reference>